<evidence type="ECO:0000256" key="1">
    <source>
        <dbReference type="SAM" id="Coils"/>
    </source>
</evidence>
<keyword evidence="1" id="KW-0175">Coiled coil</keyword>
<organism evidence="4 5">
    <name type="scientific">Microlunatus kandeliicorticis</name>
    <dbReference type="NCBI Taxonomy" id="1759536"/>
    <lineage>
        <taxon>Bacteria</taxon>
        <taxon>Bacillati</taxon>
        <taxon>Actinomycetota</taxon>
        <taxon>Actinomycetes</taxon>
        <taxon>Propionibacteriales</taxon>
        <taxon>Propionibacteriaceae</taxon>
        <taxon>Microlunatus</taxon>
    </lineage>
</organism>
<reference evidence="4 5" key="1">
    <citation type="submission" date="2020-07" db="EMBL/GenBank/DDBJ databases">
        <title>Sequencing the genomes of 1000 actinobacteria strains.</title>
        <authorList>
            <person name="Klenk H.-P."/>
        </authorList>
    </citation>
    <scope>NUCLEOTIDE SEQUENCE [LARGE SCALE GENOMIC DNA]</scope>
    <source>
        <strain evidence="4 5">DSM 100723</strain>
    </source>
</reference>
<dbReference type="InterPro" id="IPR008258">
    <property type="entry name" value="Transglycosylase_SLT_dom_1"/>
</dbReference>
<name>A0A7W3IST3_9ACTN</name>
<dbReference type="Pfam" id="PF01464">
    <property type="entry name" value="SLT"/>
    <property type="match status" value="1"/>
</dbReference>
<dbReference type="InterPro" id="IPR023346">
    <property type="entry name" value="Lysozyme-like_dom_sf"/>
</dbReference>
<dbReference type="InterPro" id="IPR009148">
    <property type="entry name" value="PcsB-like"/>
</dbReference>
<evidence type="ECO:0000259" key="3">
    <source>
        <dbReference type="Pfam" id="PF01464"/>
    </source>
</evidence>
<evidence type="ECO:0000313" key="5">
    <source>
        <dbReference type="Proteomes" id="UP000523079"/>
    </source>
</evidence>
<feature type="domain" description="Transglycosylase SLT" evidence="3">
    <location>
        <begin position="160"/>
        <end position="222"/>
    </location>
</feature>
<evidence type="ECO:0000313" key="4">
    <source>
        <dbReference type="EMBL" id="MBA8794538.1"/>
    </source>
</evidence>
<feature type="coiled-coil region" evidence="1">
    <location>
        <begin position="94"/>
        <end position="128"/>
    </location>
</feature>
<evidence type="ECO:0000256" key="2">
    <source>
        <dbReference type="SAM" id="SignalP"/>
    </source>
</evidence>
<keyword evidence="5" id="KW-1185">Reference proteome</keyword>
<feature type="chain" id="PRO_5031505717" description="Transglycosylase SLT domain-containing protein" evidence="2">
    <location>
        <begin position="35"/>
        <end position="235"/>
    </location>
</feature>
<accession>A0A7W3IST3</accession>
<protein>
    <recommendedName>
        <fullName evidence="3">Transglycosylase SLT domain-containing protein</fullName>
    </recommendedName>
</protein>
<dbReference type="SUPFAM" id="SSF53955">
    <property type="entry name" value="Lysozyme-like"/>
    <property type="match status" value="1"/>
</dbReference>
<dbReference type="RefSeq" id="WP_182560099.1">
    <property type="nucleotide sequence ID" value="NZ_JACGWT010000003.1"/>
</dbReference>
<gene>
    <name evidence="4" type="ORF">FHX74_002157</name>
</gene>
<comment type="caution">
    <text evidence="4">The sequence shown here is derived from an EMBL/GenBank/DDBJ whole genome shotgun (WGS) entry which is preliminary data.</text>
</comment>
<dbReference type="Proteomes" id="UP000523079">
    <property type="component" value="Unassembled WGS sequence"/>
</dbReference>
<proteinExistence type="predicted"/>
<keyword evidence="2" id="KW-0732">Signal</keyword>
<dbReference type="AlphaFoldDB" id="A0A7W3IST3"/>
<sequence length="235" mass="24522">MRRILKHALIGTSLSAVTATAVIGTVLSGSSANATPPVAPPPGATAPIGDAASRIGDTSRDATRLALSVDPQAAAADDKQVYASARQQQVVDQLAAAKKKAAEAAAKKKAAEAKAKAAAARRAALIKQQGYLPGTTDPRSIARQIMQNKYGWGSDQFACFNNIIMRESMWDVNATNAASGAYGIPQALPGSKMASAGPDWQTNPATQITWGLSYLKDRYGTPCGGWAFKSANGWY</sequence>
<dbReference type="EMBL" id="JACGWT010000003">
    <property type="protein sequence ID" value="MBA8794538.1"/>
    <property type="molecule type" value="Genomic_DNA"/>
</dbReference>
<dbReference type="PRINTS" id="PR01852">
    <property type="entry name" value="SIBAPROTEIN"/>
</dbReference>
<feature type="signal peptide" evidence="2">
    <location>
        <begin position="1"/>
        <end position="34"/>
    </location>
</feature>